<dbReference type="HOGENOM" id="CLU_639142_0_0_6"/>
<evidence type="ECO:0000313" key="3">
    <source>
        <dbReference type="Proteomes" id="UP000000233"/>
    </source>
</evidence>
<feature type="region of interest" description="Disordered" evidence="1">
    <location>
        <begin position="386"/>
        <end position="429"/>
    </location>
</feature>
<reference evidence="2 3" key="1">
    <citation type="journal article" date="2008" name="Proc. Natl. Acad. Sci. U.S.A.">
        <title>Nitrogen fixation island and rhizosphere competence traits in the genome of root-associated Pseudomonas stutzeri A1501.</title>
        <authorList>
            <person name="Yan Y."/>
            <person name="Yang J."/>
            <person name="Dou Y."/>
            <person name="Chen M."/>
            <person name="Ping S."/>
            <person name="Peng J."/>
            <person name="Lu W."/>
            <person name="Zhang W."/>
            <person name="Yao Z."/>
            <person name="Li H."/>
            <person name="Liu W."/>
            <person name="He S."/>
            <person name="Geng L."/>
            <person name="Zhang X."/>
            <person name="Yang F."/>
            <person name="Yu H."/>
            <person name="Zhan Y."/>
            <person name="Li D."/>
            <person name="Lin Z."/>
            <person name="Wang Y."/>
            <person name="Elmerich C."/>
            <person name="Lin M."/>
            <person name="Jin Q."/>
        </authorList>
    </citation>
    <scope>NUCLEOTIDE SEQUENCE [LARGE SCALE GENOMIC DNA]</scope>
    <source>
        <strain evidence="2 3">A1501</strain>
    </source>
</reference>
<dbReference type="KEGG" id="psa:PST_3491"/>
<protein>
    <submittedName>
        <fullName evidence="2">Uncharacterized protein</fullName>
    </submittedName>
</protein>
<feature type="region of interest" description="Disordered" evidence="1">
    <location>
        <begin position="51"/>
        <end position="138"/>
    </location>
</feature>
<dbReference type="EMBL" id="CP000304">
    <property type="protein sequence ID" value="ABP81119.1"/>
    <property type="molecule type" value="Genomic_DNA"/>
</dbReference>
<dbReference type="Proteomes" id="UP000000233">
    <property type="component" value="Chromosome"/>
</dbReference>
<feature type="compositionally biased region" description="Basic and acidic residues" evidence="1">
    <location>
        <begin position="280"/>
        <end position="289"/>
    </location>
</feature>
<proteinExistence type="predicted"/>
<keyword evidence="3" id="KW-1185">Reference proteome</keyword>
<feature type="compositionally biased region" description="Basic residues" evidence="1">
    <location>
        <begin position="339"/>
        <end position="348"/>
    </location>
</feature>
<feature type="compositionally biased region" description="Basic and acidic residues" evidence="1">
    <location>
        <begin position="230"/>
        <end position="241"/>
    </location>
</feature>
<evidence type="ECO:0000256" key="1">
    <source>
        <dbReference type="SAM" id="MobiDB-lite"/>
    </source>
</evidence>
<organism evidence="2 3">
    <name type="scientific">Stutzerimonas stutzeri (strain A1501)</name>
    <name type="common">Pseudomonas stutzeri</name>
    <dbReference type="NCBI Taxonomy" id="379731"/>
    <lineage>
        <taxon>Bacteria</taxon>
        <taxon>Pseudomonadati</taxon>
        <taxon>Pseudomonadota</taxon>
        <taxon>Gammaproteobacteria</taxon>
        <taxon>Pseudomonadales</taxon>
        <taxon>Pseudomonadaceae</taxon>
        <taxon>Stutzerimonas</taxon>
    </lineage>
</organism>
<name>A4VQ68_STUS1</name>
<accession>A4VQ68</accession>
<feature type="compositionally biased region" description="Low complexity" evidence="1">
    <location>
        <begin position="72"/>
        <end position="97"/>
    </location>
</feature>
<dbReference type="AlphaFoldDB" id="A4VQ68"/>
<feature type="region of interest" description="Disordered" evidence="1">
    <location>
        <begin position="156"/>
        <end position="362"/>
    </location>
</feature>
<evidence type="ECO:0000313" key="2">
    <source>
        <dbReference type="EMBL" id="ABP81119.1"/>
    </source>
</evidence>
<feature type="region of interest" description="Disordered" evidence="1">
    <location>
        <begin position="1"/>
        <end position="22"/>
    </location>
</feature>
<feature type="compositionally biased region" description="Low complexity" evidence="1">
    <location>
        <begin position="209"/>
        <end position="227"/>
    </location>
</feature>
<gene>
    <name evidence="2" type="ordered locus">PST_3491</name>
</gene>
<sequence>MTTTASPSASRPRPGGNPHWLNAVARNGRLSAPTVQTVPFAPTLAGRGIFYPEKHHASSLSFRRRADRPGTRRLQQRAAAPGRRPGRQPGPAARLGRTGPCRAGGRAVLLQRPRPAAVRAPGGRLQRQRRDRQPGTGLCLRDRQELLARLQAAGRRPVVRAAPVQPGRQQRAGTQCHAAGQPHAPDPPAGCRRLRLRSANRAQGRQSGRAPAHRSLAARASRQRALPDPLHQRGADGRADRPATSGQGLRQGAGQRTAEHPRSGGAALPGGRDQAGDDPPQCRRLERQGLRTGLQHRPGDGQRTAHRAGTDGAAGNLGLLSPGDRCGAGAEGPGARPAPGRRGRARRRYSGEAASAAANRDSLTQSAATGGWVKCHPPCGGSLGLGFSAAEWNPQDDPPCLRRSISAPPAPPAAAPRSATAPARRFRRR</sequence>
<feature type="compositionally biased region" description="Low complexity" evidence="1">
    <location>
        <begin position="156"/>
        <end position="168"/>
    </location>
</feature>